<dbReference type="Gene3D" id="2.30.29.30">
    <property type="entry name" value="Pleckstrin-homology domain (PH domain)/Phosphotyrosine-binding domain (PTB)"/>
    <property type="match status" value="1"/>
</dbReference>
<organism evidence="1">
    <name type="scientific">Spodoptera frugiperda</name>
    <name type="common">Fall armyworm</name>
    <dbReference type="NCBI Taxonomy" id="7108"/>
    <lineage>
        <taxon>Eukaryota</taxon>
        <taxon>Metazoa</taxon>
        <taxon>Ecdysozoa</taxon>
        <taxon>Arthropoda</taxon>
        <taxon>Hexapoda</taxon>
        <taxon>Insecta</taxon>
        <taxon>Pterygota</taxon>
        <taxon>Neoptera</taxon>
        <taxon>Endopterygota</taxon>
        <taxon>Lepidoptera</taxon>
        <taxon>Glossata</taxon>
        <taxon>Ditrysia</taxon>
        <taxon>Noctuoidea</taxon>
        <taxon>Noctuidae</taxon>
        <taxon>Amphipyrinae</taxon>
        <taxon>Spodoptera</taxon>
    </lineage>
</organism>
<protein>
    <submittedName>
        <fullName evidence="1">SFRICE_007991</fullName>
    </submittedName>
</protein>
<name>A0A2H1WMB5_SPOFR</name>
<dbReference type="InterPro" id="IPR011993">
    <property type="entry name" value="PH-like_dom_sf"/>
</dbReference>
<evidence type="ECO:0000313" key="1">
    <source>
        <dbReference type="EMBL" id="SOQ54157.1"/>
    </source>
</evidence>
<dbReference type="AlphaFoldDB" id="A0A2H1WMB5"/>
<proteinExistence type="predicted"/>
<dbReference type="EMBL" id="ODYU01009606">
    <property type="protein sequence ID" value="SOQ54157.1"/>
    <property type="molecule type" value="Genomic_DNA"/>
</dbReference>
<dbReference type="SUPFAM" id="SSF50729">
    <property type="entry name" value="PH domain-like"/>
    <property type="match status" value="1"/>
</dbReference>
<accession>A0A2H1WMB5</accession>
<reference evidence="1" key="1">
    <citation type="submission" date="2016-07" db="EMBL/GenBank/DDBJ databases">
        <authorList>
            <person name="Bretaudeau A."/>
        </authorList>
    </citation>
    <scope>NUCLEOTIDE SEQUENCE</scope>
    <source>
        <strain evidence="1">Rice</strain>
        <tissue evidence="1">Whole body</tissue>
    </source>
</reference>
<sequence length="169" mass="18425">MGSRGGGTARSRGDTQRALDEFDELAGLRGAAGDSGSQAERSVYVLEHLATFTVTRETGIVYPADGMRRLLQLEKTNGQYTAGTGAHTAACARRLPGSAWPHTDASSLLTGIWSQKMQLCLEGSWVLVMDYETGVSSVCLFGLFIDSIAVTDFHRVYTERPRVFYHSSR</sequence>
<gene>
    <name evidence="1" type="ORF">SFRICE_007991</name>
</gene>